<keyword evidence="1" id="KW-0902">Two-component regulatory system</keyword>
<dbReference type="GO" id="GO:0004672">
    <property type="term" value="F:protein kinase activity"/>
    <property type="evidence" value="ECO:0007669"/>
    <property type="project" value="UniProtKB-ARBA"/>
</dbReference>
<dbReference type="SUPFAM" id="SSF47226">
    <property type="entry name" value="Histidine-containing phosphotransfer domain, HPT domain"/>
    <property type="match status" value="1"/>
</dbReference>
<dbReference type="EMBL" id="QYUQ01000002">
    <property type="protein sequence ID" value="RJG01748.1"/>
    <property type="molecule type" value="Genomic_DNA"/>
</dbReference>
<evidence type="ECO:0000313" key="5">
    <source>
        <dbReference type="Proteomes" id="UP000266327"/>
    </source>
</evidence>
<dbReference type="PROSITE" id="PS50894">
    <property type="entry name" value="HPT"/>
    <property type="match status" value="1"/>
</dbReference>
<organism evidence="4 5">
    <name type="scientific">Noviherbaspirillum sedimenti</name>
    <dbReference type="NCBI Taxonomy" id="2320865"/>
    <lineage>
        <taxon>Bacteria</taxon>
        <taxon>Pseudomonadati</taxon>
        <taxon>Pseudomonadota</taxon>
        <taxon>Betaproteobacteria</taxon>
        <taxon>Burkholderiales</taxon>
        <taxon>Oxalobacteraceae</taxon>
        <taxon>Noviherbaspirillum</taxon>
    </lineage>
</organism>
<accession>A0A3A3FZW4</accession>
<evidence type="ECO:0000259" key="3">
    <source>
        <dbReference type="PROSITE" id="PS50894"/>
    </source>
</evidence>
<evidence type="ECO:0000313" key="4">
    <source>
        <dbReference type="EMBL" id="RJG01748.1"/>
    </source>
</evidence>
<dbReference type="Proteomes" id="UP000266327">
    <property type="component" value="Unassembled WGS sequence"/>
</dbReference>
<protein>
    <submittedName>
        <fullName evidence="4">Hpt domain-containing protein</fullName>
    </submittedName>
</protein>
<dbReference type="SMART" id="SM00073">
    <property type="entry name" value="HPT"/>
    <property type="match status" value="1"/>
</dbReference>
<feature type="modified residue" description="Phosphohistidine" evidence="2">
    <location>
        <position position="66"/>
    </location>
</feature>
<dbReference type="GO" id="GO:0000160">
    <property type="term" value="P:phosphorelay signal transduction system"/>
    <property type="evidence" value="ECO:0007669"/>
    <property type="project" value="UniProtKB-KW"/>
</dbReference>
<name>A0A3A3FZW4_9BURK</name>
<dbReference type="AlphaFoldDB" id="A0A3A3FZW4"/>
<evidence type="ECO:0000256" key="1">
    <source>
        <dbReference type="ARBA" id="ARBA00023012"/>
    </source>
</evidence>
<feature type="domain" description="HPt" evidence="3">
    <location>
        <begin position="27"/>
        <end position="120"/>
    </location>
</feature>
<gene>
    <name evidence="4" type="ORF">D3878_09270</name>
</gene>
<dbReference type="InterPro" id="IPR036641">
    <property type="entry name" value="HPT_dom_sf"/>
</dbReference>
<reference evidence="5" key="1">
    <citation type="submission" date="2018-09" db="EMBL/GenBank/DDBJ databases">
        <authorList>
            <person name="Zhu H."/>
        </authorList>
    </citation>
    <scope>NUCLEOTIDE SEQUENCE [LARGE SCALE GENOMIC DNA]</scope>
    <source>
        <strain evidence="5">K1S02-23</strain>
    </source>
</reference>
<dbReference type="Pfam" id="PF01627">
    <property type="entry name" value="Hpt"/>
    <property type="match status" value="1"/>
</dbReference>
<sequence>MPSQMDTRMREADEREADELEAMRDMFGEDFAMLAELYLGDSPKRLAALQSAAAASDAAQAAKIVHSLGGSCASIGASSLAAMCQAMELDCRNGNPGNLGEQLQAIAAEYARIEARLRAMLLA</sequence>
<keyword evidence="2" id="KW-0597">Phosphoprotein</keyword>
<evidence type="ECO:0000256" key="2">
    <source>
        <dbReference type="PROSITE-ProRule" id="PRU00110"/>
    </source>
</evidence>
<keyword evidence="5" id="KW-1185">Reference proteome</keyword>
<dbReference type="Gene3D" id="1.20.120.160">
    <property type="entry name" value="HPT domain"/>
    <property type="match status" value="1"/>
</dbReference>
<proteinExistence type="predicted"/>
<dbReference type="InterPro" id="IPR008207">
    <property type="entry name" value="Sig_transdc_His_kin_Hpt_dom"/>
</dbReference>
<comment type="caution">
    <text evidence="4">The sequence shown here is derived from an EMBL/GenBank/DDBJ whole genome shotgun (WGS) entry which is preliminary data.</text>
</comment>